<dbReference type="InterPro" id="IPR027051">
    <property type="entry name" value="XdhC_Rossmann_dom"/>
</dbReference>
<dbReference type="PANTHER" id="PTHR30388">
    <property type="entry name" value="ALDEHYDE OXIDOREDUCTASE MOLYBDENUM COFACTOR ASSEMBLY PROTEIN"/>
    <property type="match status" value="1"/>
</dbReference>
<evidence type="ECO:0000259" key="2">
    <source>
        <dbReference type="Pfam" id="PF13478"/>
    </source>
</evidence>
<dbReference type="PANTHER" id="PTHR30388:SF6">
    <property type="entry name" value="XANTHINE DEHYDROGENASE SUBUNIT A-RELATED"/>
    <property type="match status" value="1"/>
</dbReference>
<dbReference type="STRING" id="990371.SAMN05421813_11294"/>
<accession>A0A1G9TBR8</accession>
<evidence type="ECO:0000259" key="1">
    <source>
        <dbReference type="Pfam" id="PF02625"/>
    </source>
</evidence>
<keyword evidence="4" id="KW-1185">Reference proteome</keyword>
<dbReference type="EMBL" id="FNHH01000012">
    <property type="protein sequence ID" value="SDM45179.1"/>
    <property type="molecule type" value="Genomic_DNA"/>
</dbReference>
<proteinExistence type="predicted"/>
<dbReference type="AlphaFoldDB" id="A0A1G9TBR8"/>
<name>A0A1G9TBR8_9SPHI</name>
<dbReference type="Pfam" id="PF13478">
    <property type="entry name" value="XdhC_C"/>
    <property type="match status" value="1"/>
</dbReference>
<dbReference type="Gene3D" id="3.40.50.720">
    <property type="entry name" value="NAD(P)-binding Rossmann-like Domain"/>
    <property type="match status" value="1"/>
</dbReference>
<evidence type="ECO:0000313" key="3">
    <source>
        <dbReference type="EMBL" id="SDM45179.1"/>
    </source>
</evidence>
<dbReference type="InterPro" id="IPR052698">
    <property type="entry name" value="MoCofactor_Util/Proc"/>
</dbReference>
<evidence type="ECO:0000313" key="4">
    <source>
        <dbReference type="Proteomes" id="UP000199226"/>
    </source>
</evidence>
<reference evidence="4" key="1">
    <citation type="submission" date="2016-10" db="EMBL/GenBank/DDBJ databases">
        <authorList>
            <person name="Varghese N."/>
            <person name="Submissions S."/>
        </authorList>
    </citation>
    <scope>NUCLEOTIDE SEQUENCE [LARGE SCALE GENOMIC DNA]</scope>
    <source>
        <strain evidence="4">DSM 24536</strain>
    </source>
</reference>
<organism evidence="3 4">
    <name type="scientific">Daejeonella rubra</name>
    <dbReference type="NCBI Taxonomy" id="990371"/>
    <lineage>
        <taxon>Bacteria</taxon>
        <taxon>Pseudomonadati</taxon>
        <taxon>Bacteroidota</taxon>
        <taxon>Sphingobacteriia</taxon>
        <taxon>Sphingobacteriales</taxon>
        <taxon>Sphingobacteriaceae</taxon>
        <taxon>Daejeonella</taxon>
    </lineage>
</organism>
<dbReference type="Pfam" id="PF02625">
    <property type="entry name" value="XdhC_CoxI"/>
    <property type="match status" value="1"/>
</dbReference>
<feature type="domain" description="XdhC Rossmann" evidence="2">
    <location>
        <begin position="210"/>
        <end position="350"/>
    </location>
</feature>
<dbReference type="InterPro" id="IPR003777">
    <property type="entry name" value="XdhC_CoxI"/>
</dbReference>
<dbReference type="Proteomes" id="UP000199226">
    <property type="component" value="Unassembled WGS sequence"/>
</dbReference>
<gene>
    <name evidence="3" type="ORF">SAMN05421813_11294</name>
</gene>
<dbReference type="OrthoDB" id="9773039at2"/>
<sequence length="373" mass="41052">MKEIKAIIKAYDEIDRSVMRAAIATVVRVEGSSYRRTGARMLVLDNGTWVGGISGGCLEGDALKRARVAINNSRPTLITYDTSEDDPHQIGVGLGCNGIIDVLFCPLDFNDPNNPVEVLKTCIQASRETHILITISSVNGDFQDIKPGQLIQYKGPESLTIIGDQSLESSVDHAVKQRIADKKSGSFTCEAPDGRSLAVFIEILPPEIHVVLMGHQYDVYPMCRLLKEIGWRVSIVAELLKVNSKISALADEIRAPSEFFEMLIDEHTAIILMSHDYKTDKINLPKALRTSAPFIGMLGPKVRSEKIWKELADEGRPVNESEMERIYAPLGLDIGAQTPEEIALSLAAGIRAAFSGRNGAFLKYRKSPIHPRS</sequence>
<protein>
    <submittedName>
        <fullName evidence="3">Xanthine and CO dehydrogenase maturation factor, XdhC/CoxF family</fullName>
    </submittedName>
</protein>
<dbReference type="RefSeq" id="WP_090704532.1">
    <property type="nucleotide sequence ID" value="NZ_FNHH01000012.1"/>
</dbReference>
<feature type="domain" description="XdhC- CoxI" evidence="1">
    <location>
        <begin position="20"/>
        <end position="81"/>
    </location>
</feature>